<reference evidence="2 3" key="1">
    <citation type="submission" date="2015-11" db="EMBL/GenBank/DDBJ databases">
        <title>Genomic analysis of 38 Legionella species identifies large and diverse effector repertoires.</title>
        <authorList>
            <person name="Burstein D."/>
            <person name="Amaro F."/>
            <person name="Zusman T."/>
            <person name="Lifshitz Z."/>
            <person name="Cohen O."/>
            <person name="Gilbert J.A."/>
            <person name="Pupko T."/>
            <person name="Shuman H.A."/>
            <person name="Segal G."/>
        </authorList>
    </citation>
    <scope>NUCLEOTIDE SEQUENCE [LARGE SCALE GENOMIC DNA]</scope>
    <source>
        <strain evidence="2 3">ATCC 51914</strain>
    </source>
</reference>
<evidence type="ECO:0000313" key="2">
    <source>
        <dbReference type="EMBL" id="KTD76289.1"/>
    </source>
</evidence>
<organism evidence="2 3">
    <name type="scientific">Legionella waltersii</name>
    <dbReference type="NCBI Taxonomy" id="66969"/>
    <lineage>
        <taxon>Bacteria</taxon>
        <taxon>Pseudomonadati</taxon>
        <taxon>Pseudomonadota</taxon>
        <taxon>Gammaproteobacteria</taxon>
        <taxon>Legionellales</taxon>
        <taxon>Legionellaceae</taxon>
        <taxon>Legionella</taxon>
    </lineage>
</organism>
<protein>
    <recommendedName>
        <fullName evidence="4">Transmembrane protein</fullName>
    </recommendedName>
</protein>
<comment type="caution">
    <text evidence="2">The sequence shown here is derived from an EMBL/GenBank/DDBJ whole genome shotgun (WGS) entry which is preliminary data.</text>
</comment>
<evidence type="ECO:0000313" key="3">
    <source>
        <dbReference type="Proteomes" id="UP000054729"/>
    </source>
</evidence>
<dbReference type="PATRIC" id="fig|66969.6.peg.2193"/>
<dbReference type="OrthoDB" id="5393896at2"/>
<gene>
    <name evidence="2" type="ORF">Lwal_2011</name>
</gene>
<proteinExistence type="predicted"/>
<dbReference type="Proteomes" id="UP000054729">
    <property type="component" value="Unassembled WGS sequence"/>
</dbReference>
<evidence type="ECO:0000256" key="1">
    <source>
        <dbReference type="SAM" id="Phobius"/>
    </source>
</evidence>
<dbReference type="RefSeq" id="WP_058480661.1">
    <property type="nucleotide sequence ID" value="NZ_CAAAIQ010000020.1"/>
</dbReference>
<keyword evidence="3" id="KW-1185">Reference proteome</keyword>
<dbReference type="EMBL" id="LNZB01000051">
    <property type="protein sequence ID" value="KTD76289.1"/>
    <property type="molecule type" value="Genomic_DNA"/>
</dbReference>
<sequence>MNVIDWLINASTMEELYYFYLVVCLLLSYMLAQLLPRRFKVTLYLNFILFFLIAASLFILGVVAIFVLFLVLDRLKPVKKEVSLFATSEIPDYQHSPNPKSVIYGEGSGPSILQNMTFSVKDKEKMIVAINQFHTAKVNELNKLLLQNTTDEVRLYAHSLIEKQERALFKLLTYFNNLLSKEKDVVQKAILHKHIAELLWEQVYSALVNEDGLKGVFENIKYHAQQAFSILQQDTSIPLLMVLISLREGEIDAAKNWLEVAENNEASYYRILLLKAEIAFREKNFSEVRNLSGQLKDKAIVGADSIINFWSRA</sequence>
<keyword evidence="1" id="KW-0812">Transmembrane</keyword>
<name>A0A0W1A4J8_9GAMM</name>
<accession>A0A0W1A4J8</accession>
<dbReference type="STRING" id="66969.Lwal_2011"/>
<keyword evidence="1" id="KW-1133">Transmembrane helix</keyword>
<evidence type="ECO:0008006" key="4">
    <source>
        <dbReference type="Google" id="ProtNLM"/>
    </source>
</evidence>
<feature type="transmembrane region" description="Helical" evidence="1">
    <location>
        <begin position="47"/>
        <end position="72"/>
    </location>
</feature>
<keyword evidence="1" id="KW-0472">Membrane</keyword>
<dbReference type="AlphaFoldDB" id="A0A0W1A4J8"/>
<feature type="transmembrane region" description="Helical" evidence="1">
    <location>
        <begin position="16"/>
        <end position="35"/>
    </location>
</feature>